<reference evidence="1 2" key="1">
    <citation type="submission" date="2019-07" db="EMBL/GenBank/DDBJ databases">
        <title>Genome assembly of two rare yeast pathogens: Diutina rugosa and Trichomonascus ciferrii.</title>
        <authorList>
            <person name="Mixao V."/>
            <person name="Saus E."/>
            <person name="Hansen A."/>
            <person name="Lass-Flor C."/>
            <person name="Gabaldon T."/>
        </authorList>
    </citation>
    <scope>NUCLEOTIDE SEQUENCE [LARGE SCALE GENOMIC DNA]</scope>
    <source>
        <strain evidence="1 2">CBS 613</strain>
    </source>
</reference>
<dbReference type="AlphaFoldDB" id="A0A642UR39"/>
<comment type="caution">
    <text evidence="1">The sequence shown here is derived from an EMBL/GenBank/DDBJ whole genome shotgun (WGS) entry which is preliminary data.</text>
</comment>
<dbReference type="VEuPathDB" id="FungiDB:DIURU_002194"/>
<protein>
    <recommendedName>
        <fullName evidence="3">Rad21/Rec8-like protein N-terminal domain-containing protein</fullName>
    </recommendedName>
</protein>
<name>A0A642UR39_DIURU</name>
<evidence type="ECO:0000313" key="2">
    <source>
        <dbReference type="Proteomes" id="UP000449547"/>
    </source>
</evidence>
<organism evidence="1 2">
    <name type="scientific">Diutina rugosa</name>
    <name type="common">Yeast</name>
    <name type="synonym">Candida rugosa</name>
    <dbReference type="NCBI Taxonomy" id="5481"/>
    <lineage>
        <taxon>Eukaryota</taxon>
        <taxon>Fungi</taxon>
        <taxon>Dikarya</taxon>
        <taxon>Ascomycota</taxon>
        <taxon>Saccharomycotina</taxon>
        <taxon>Pichiomycetes</taxon>
        <taxon>Debaryomycetaceae</taxon>
        <taxon>Diutina</taxon>
    </lineage>
</organism>
<sequence>MKLYFADADDTHRAFVVGSTGTTNSITRQDRKTFLRYRIPDVANQLANYPKGIRYSANVLYGLSKIHTLQVTQLLDDTVHQMRHLKFNTHGKGHPALALIDVKSGKPSQPYREVSKGQFFDNNSICLPRLRFISLHESPFLEDSQLVTNSETSQVTLTETAYDETHNEITENSVQLDFDFDAPDPIEFDIIDPAPPLEEAQVSKNVGDITTDPHFQASTQLTLRHSRSRLFDERSVKRQRVMVDAETQLDLSLFWSTQVQRGLSKTVSARLQELAHVWTHSTFNPARMAKCVNHAATTAASDTVAHFARVEETETGMGDDDDTPGYDGVDINDDIAGGWDYDDGYDDDNAAGGIGGTAPEVTASSSMDAMVPGVNKPFREYMHAELVHGERSFSDIFPPGEITKQIAAVSFFAGLALASNGTITMRQPQGIRDPFGTITLGLP</sequence>
<evidence type="ECO:0008006" key="3">
    <source>
        <dbReference type="Google" id="ProtNLM"/>
    </source>
</evidence>
<accession>A0A642UR39</accession>
<dbReference type="EMBL" id="SWFT01000066">
    <property type="protein sequence ID" value="KAA8903683.1"/>
    <property type="molecule type" value="Genomic_DNA"/>
</dbReference>
<keyword evidence="2" id="KW-1185">Reference proteome</keyword>
<proteinExistence type="predicted"/>
<dbReference type="GeneID" id="54780845"/>
<dbReference type="RefSeq" id="XP_034012889.1">
    <property type="nucleotide sequence ID" value="XM_034154819.1"/>
</dbReference>
<dbReference type="Proteomes" id="UP000449547">
    <property type="component" value="Unassembled WGS sequence"/>
</dbReference>
<gene>
    <name evidence="1" type="ORF">DIURU_002194</name>
</gene>
<evidence type="ECO:0000313" key="1">
    <source>
        <dbReference type="EMBL" id="KAA8903683.1"/>
    </source>
</evidence>